<dbReference type="Pfam" id="PF13424">
    <property type="entry name" value="TPR_12"/>
    <property type="match status" value="3"/>
</dbReference>
<dbReference type="SMART" id="SM00028">
    <property type="entry name" value="TPR"/>
    <property type="match status" value="5"/>
</dbReference>
<protein>
    <recommendedName>
        <fullName evidence="5">Kinesin light chain</fullName>
    </recommendedName>
</protein>
<evidence type="ECO:0000256" key="1">
    <source>
        <dbReference type="PROSITE-ProRule" id="PRU00339"/>
    </source>
</evidence>
<dbReference type="SUPFAM" id="SSF48452">
    <property type="entry name" value="TPR-like"/>
    <property type="match status" value="2"/>
</dbReference>
<accession>A0AAE1CCN0</accession>
<reference evidence="3" key="2">
    <citation type="submission" date="2023-06" db="EMBL/GenBank/DDBJ databases">
        <authorList>
            <consortium name="Lawrence Berkeley National Laboratory"/>
            <person name="Haridas S."/>
            <person name="Hensen N."/>
            <person name="Bonometti L."/>
            <person name="Westerberg I."/>
            <person name="Brannstrom I.O."/>
            <person name="Guillou S."/>
            <person name="Cros-Aarteil S."/>
            <person name="Calhoun S."/>
            <person name="Kuo A."/>
            <person name="Mondo S."/>
            <person name="Pangilinan J."/>
            <person name="Riley R."/>
            <person name="Labutti K."/>
            <person name="Andreopoulos B."/>
            <person name="Lipzen A."/>
            <person name="Chen C."/>
            <person name="Yanf M."/>
            <person name="Daum C."/>
            <person name="Ng V."/>
            <person name="Clum A."/>
            <person name="Steindorff A."/>
            <person name="Ohm R."/>
            <person name="Martin F."/>
            <person name="Silar P."/>
            <person name="Natvig D."/>
            <person name="Lalanne C."/>
            <person name="Gautier V."/>
            <person name="Ament-Velasquez S.L."/>
            <person name="Kruys A."/>
            <person name="Hutchinson M.I."/>
            <person name="Powell A.J."/>
            <person name="Barry K."/>
            <person name="Miller A.N."/>
            <person name="Grigoriev I.V."/>
            <person name="Debuchy R."/>
            <person name="Gladieux P."/>
            <person name="Thoren M.H."/>
            <person name="Johannesson H."/>
        </authorList>
    </citation>
    <scope>NUCLEOTIDE SEQUENCE</scope>
    <source>
        <strain evidence="3">CBS 314.62</strain>
    </source>
</reference>
<dbReference type="AlphaFoldDB" id="A0AAE1CCN0"/>
<dbReference type="PROSITE" id="PS50005">
    <property type="entry name" value="TPR"/>
    <property type="match status" value="1"/>
</dbReference>
<dbReference type="Proteomes" id="UP001270362">
    <property type="component" value="Unassembled WGS sequence"/>
</dbReference>
<dbReference type="Gene3D" id="3.40.50.300">
    <property type="entry name" value="P-loop containing nucleotide triphosphate hydrolases"/>
    <property type="match status" value="1"/>
</dbReference>
<dbReference type="InterPro" id="IPR011990">
    <property type="entry name" value="TPR-like_helical_dom_sf"/>
</dbReference>
<dbReference type="PANTHER" id="PTHR46082:SF11">
    <property type="entry name" value="AAA+ ATPASE DOMAIN-CONTAINING PROTEIN-RELATED"/>
    <property type="match status" value="1"/>
</dbReference>
<organism evidence="3 4">
    <name type="scientific">Podospora appendiculata</name>
    <dbReference type="NCBI Taxonomy" id="314037"/>
    <lineage>
        <taxon>Eukaryota</taxon>
        <taxon>Fungi</taxon>
        <taxon>Dikarya</taxon>
        <taxon>Ascomycota</taxon>
        <taxon>Pezizomycotina</taxon>
        <taxon>Sordariomycetes</taxon>
        <taxon>Sordariomycetidae</taxon>
        <taxon>Sordariales</taxon>
        <taxon>Podosporaceae</taxon>
        <taxon>Podospora</taxon>
    </lineage>
</organism>
<dbReference type="InterPro" id="IPR035994">
    <property type="entry name" value="Nucleoside_phosphorylase_sf"/>
</dbReference>
<dbReference type="Gene3D" id="1.25.40.10">
    <property type="entry name" value="Tetratricopeptide repeat domain"/>
    <property type="match status" value="3"/>
</dbReference>
<feature type="region of interest" description="Disordered" evidence="2">
    <location>
        <begin position="481"/>
        <end position="505"/>
    </location>
</feature>
<dbReference type="PANTHER" id="PTHR46082">
    <property type="entry name" value="ATP/GTP-BINDING PROTEIN-RELATED"/>
    <property type="match status" value="1"/>
</dbReference>
<dbReference type="SUPFAM" id="SSF53167">
    <property type="entry name" value="Purine and uridine phosphorylases"/>
    <property type="match status" value="1"/>
</dbReference>
<dbReference type="Gene3D" id="3.40.50.1580">
    <property type="entry name" value="Nucleoside phosphorylase domain"/>
    <property type="match status" value="1"/>
</dbReference>
<dbReference type="InterPro" id="IPR053137">
    <property type="entry name" value="NLR-like"/>
</dbReference>
<reference evidence="3" key="1">
    <citation type="journal article" date="2023" name="Mol. Phylogenet. Evol.">
        <title>Genome-scale phylogeny and comparative genomics of the fungal order Sordariales.</title>
        <authorList>
            <person name="Hensen N."/>
            <person name="Bonometti L."/>
            <person name="Westerberg I."/>
            <person name="Brannstrom I.O."/>
            <person name="Guillou S."/>
            <person name="Cros-Aarteil S."/>
            <person name="Calhoun S."/>
            <person name="Haridas S."/>
            <person name="Kuo A."/>
            <person name="Mondo S."/>
            <person name="Pangilinan J."/>
            <person name="Riley R."/>
            <person name="LaButti K."/>
            <person name="Andreopoulos B."/>
            <person name="Lipzen A."/>
            <person name="Chen C."/>
            <person name="Yan M."/>
            <person name="Daum C."/>
            <person name="Ng V."/>
            <person name="Clum A."/>
            <person name="Steindorff A."/>
            <person name="Ohm R.A."/>
            <person name="Martin F."/>
            <person name="Silar P."/>
            <person name="Natvig D.O."/>
            <person name="Lalanne C."/>
            <person name="Gautier V."/>
            <person name="Ament-Velasquez S.L."/>
            <person name="Kruys A."/>
            <person name="Hutchinson M.I."/>
            <person name="Powell A.J."/>
            <person name="Barry K."/>
            <person name="Miller A.N."/>
            <person name="Grigoriev I.V."/>
            <person name="Debuchy R."/>
            <person name="Gladieux P."/>
            <person name="Hiltunen Thoren M."/>
            <person name="Johannesson H."/>
        </authorList>
    </citation>
    <scope>NUCLEOTIDE SEQUENCE</scope>
    <source>
        <strain evidence="3">CBS 314.62</strain>
    </source>
</reference>
<dbReference type="GO" id="GO:0003824">
    <property type="term" value="F:catalytic activity"/>
    <property type="evidence" value="ECO:0007669"/>
    <property type="project" value="InterPro"/>
</dbReference>
<dbReference type="GO" id="GO:0009116">
    <property type="term" value="P:nucleoside metabolic process"/>
    <property type="evidence" value="ECO:0007669"/>
    <property type="project" value="InterPro"/>
</dbReference>
<keyword evidence="1" id="KW-0802">TPR repeat</keyword>
<dbReference type="SUPFAM" id="SSF52540">
    <property type="entry name" value="P-loop containing nucleoside triphosphate hydrolases"/>
    <property type="match status" value="1"/>
</dbReference>
<name>A0AAE1CCN0_9PEZI</name>
<feature type="repeat" description="TPR" evidence="1">
    <location>
        <begin position="1133"/>
        <end position="1166"/>
    </location>
</feature>
<proteinExistence type="predicted"/>
<dbReference type="EMBL" id="JAULSO010000002">
    <property type="protein sequence ID" value="KAK3688696.1"/>
    <property type="molecule type" value="Genomic_DNA"/>
</dbReference>
<keyword evidence="4" id="KW-1185">Reference proteome</keyword>
<sequence>MSSSINPAPKTEEYGIAWICTLDCELAAGRAMLDYHHRDLQEPQDNNAYVLGSVGRNNVVIARLADGRAGTSSAATGVTELLGRFSKIRFGILIGIGGGVPGDKLSVHLGDVVIGTPNRDSGGMFQYSHEQTIGKGTFEKAGVLVKQPPILVAAVQSLKSDHMLEVTKIQNHLESMVAKYPDMQGKFSYPGPAYDTLFDADYEHPASNDRCHTCDKSRAVDRMVRYSPEKPKAHYGTIASGDKKMQRGTTRNQLARQEDVFCFETAAFGLMNTFPCLVLRGICDYADSHSTNKLWNEYAAATAAAYAKELVLAMPPDQFRASETAVEFMVGAETQFAIPFIGLPYSRVRQFVGRSNGLEMLEQLFLPLKETWRGHPKVIVLHGAGGIGKTQMAIEFARRNSNKFSAVFWIDAGTKERLRGGLSAMLDQIPLEAPSLRRMVGPLEAYDESIKRAIRIVARWLALPKNHKWLIIFDNVDEQNWPPEVDQDDPPTNSSEAKAETVPTGPETYDIRTYLDLLTQGSVLITTRSSSIAGEMGQTALTEALGQGDSLDMLKSLDPRTEHERRDAQQLVDALHNIPLALVFAAPVMTETSLTSRQYLHKLNEQLSGRDRLLAANPRLRDYDPVLAATWELALAAAIEESPRAVELMWVFSLLYHGDLFHGLFRNATLASNHWLHGTNNNSETLFQSLIDVLVKFEFVQLNAGDESPATYSMHPLVQAWCHDRLEPEEQGEYLFRAFDIMARAIPDPPRRTRHEHMFRRRLLTHADRLLAHYFVTLPEAQGRLNMTLRIFGNLLADAGRLDPARRVYERALPACRVEFTGDRNLVALVKLLCRLASVYRLQDRVRDAGAMLHQVVLVFEASQLWGRDHLPYVLTAIELAEIYTVLGDYAMAQKILVSLTYCELDPPVGEEYAPIATAMMDLAALLKEKGQLAEAATLYRLTIQSLRPRLGADHKYMFQCMGGLGAVYEAQGQHVAAAEEYQNALIGLSALLGPGHEKTSVLSLALYNLRQPMSAEARRTLICEQRTMVTTESANTPDPLPNRSMGVVTTKLNLGISLAAYNLFPEAGVLLKTVHRAAKRYFRHDRGLLISALCALGDWHVRQGQLVEARTRLQSALDIAQDIYDRDDVRTIDLLGWLGDVYAAEGDLDQAEKAYERAVESMNDLLGPDSLDAMLIVYRLGCIYRRRGRVVDAEAEIGRAVRCFEDVLGLRHPQTVRATDELRTIREEEGIAANPTAPDPSAACQTM</sequence>
<dbReference type="CDD" id="cd01120">
    <property type="entry name" value="RecA-like_superfamily"/>
    <property type="match status" value="1"/>
</dbReference>
<evidence type="ECO:0000256" key="2">
    <source>
        <dbReference type="SAM" id="MobiDB-lite"/>
    </source>
</evidence>
<gene>
    <name evidence="3" type="ORF">B0T22DRAFT_512391</name>
</gene>
<evidence type="ECO:0000313" key="3">
    <source>
        <dbReference type="EMBL" id="KAK3688696.1"/>
    </source>
</evidence>
<evidence type="ECO:0000313" key="4">
    <source>
        <dbReference type="Proteomes" id="UP001270362"/>
    </source>
</evidence>
<comment type="caution">
    <text evidence="3">The sequence shown here is derived from an EMBL/GenBank/DDBJ whole genome shotgun (WGS) entry which is preliminary data.</text>
</comment>
<dbReference type="InterPro" id="IPR027417">
    <property type="entry name" value="P-loop_NTPase"/>
</dbReference>
<dbReference type="InterPro" id="IPR019734">
    <property type="entry name" value="TPR_rpt"/>
</dbReference>
<evidence type="ECO:0008006" key="5">
    <source>
        <dbReference type="Google" id="ProtNLM"/>
    </source>
</evidence>